<organism evidence="1 2">
    <name type="scientific">Trichinella murrelli</name>
    <dbReference type="NCBI Taxonomy" id="144512"/>
    <lineage>
        <taxon>Eukaryota</taxon>
        <taxon>Metazoa</taxon>
        <taxon>Ecdysozoa</taxon>
        <taxon>Nematoda</taxon>
        <taxon>Enoplea</taxon>
        <taxon>Dorylaimia</taxon>
        <taxon>Trichinellida</taxon>
        <taxon>Trichinellidae</taxon>
        <taxon>Trichinella</taxon>
    </lineage>
</organism>
<comment type="caution">
    <text evidence="1">The sequence shown here is derived from an EMBL/GenBank/DDBJ whole genome shotgun (WGS) entry which is preliminary data.</text>
</comment>
<dbReference type="AlphaFoldDB" id="A0A0V0TY01"/>
<gene>
    <name evidence="1" type="ORF">T05_2946</name>
</gene>
<sequence>MLLIGVNEVCWMDETLCCLLTRCSLADARALDLLVWFGLLDTAKLRWKRDSCSSNRNQISSCENGYDGHKPQIVGSLRNMRLSHVWTWSDTWNSDSLATSILNQLHHASEHNNGEYKV</sequence>
<evidence type="ECO:0000313" key="1">
    <source>
        <dbReference type="EMBL" id="KRX43267.1"/>
    </source>
</evidence>
<keyword evidence="2" id="KW-1185">Reference proteome</keyword>
<name>A0A0V0TY01_9BILA</name>
<dbReference type="Proteomes" id="UP000055048">
    <property type="component" value="Unassembled WGS sequence"/>
</dbReference>
<reference evidence="1 2" key="1">
    <citation type="submission" date="2015-01" db="EMBL/GenBank/DDBJ databases">
        <title>Evolution of Trichinella species and genotypes.</title>
        <authorList>
            <person name="Korhonen P.K."/>
            <person name="Edoardo P."/>
            <person name="Giuseppe L.R."/>
            <person name="Gasser R.B."/>
        </authorList>
    </citation>
    <scope>NUCLEOTIDE SEQUENCE [LARGE SCALE GENOMIC DNA]</scope>
    <source>
        <strain evidence="1">ISS417</strain>
    </source>
</reference>
<evidence type="ECO:0000313" key="2">
    <source>
        <dbReference type="Proteomes" id="UP000055048"/>
    </source>
</evidence>
<proteinExistence type="predicted"/>
<protein>
    <submittedName>
        <fullName evidence="1">Uncharacterized protein</fullName>
    </submittedName>
</protein>
<accession>A0A0V0TY01</accession>
<dbReference type="EMBL" id="JYDJ01000123">
    <property type="protein sequence ID" value="KRX43267.1"/>
    <property type="molecule type" value="Genomic_DNA"/>
</dbReference>